<dbReference type="EMBL" id="CP014229">
    <property type="protein sequence ID" value="AMD88824.1"/>
    <property type="molecule type" value="Genomic_DNA"/>
</dbReference>
<dbReference type="Gene3D" id="3.40.50.150">
    <property type="entry name" value="Vaccinia Virus protein VP39"/>
    <property type="match status" value="1"/>
</dbReference>
<dbReference type="InterPro" id="IPR029063">
    <property type="entry name" value="SAM-dependent_MTases_sf"/>
</dbReference>
<comment type="similarity">
    <text evidence="1">Belongs to the spermidine/spermine synthase family.</text>
</comment>
<dbReference type="AlphaFoldDB" id="A0A0X8JHB6"/>
<dbReference type="InterPro" id="IPR036259">
    <property type="entry name" value="MFS_trans_sf"/>
</dbReference>
<keyword evidence="5" id="KW-0472">Membrane</keyword>
<feature type="transmembrane region" description="Helical" evidence="5">
    <location>
        <begin position="170"/>
        <end position="188"/>
    </location>
</feature>
<evidence type="ECO:0000259" key="6">
    <source>
        <dbReference type="PROSITE" id="PS51006"/>
    </source>
</evidence>
<evidence type="ECO:0000256" key="1">
    <source>
        <dbReference type="ARBA" id="ARBA00007867"/>
    </source>
</evidence>
<dbReference type="RefSeq" id="WP_062251317.1">
    <property type="nucleotide sequence ID" value="NZ_CP014229.1"/>
</dbReference>
<feature type="transmembrane region" description="Helical" evidence="5">
    <location>
        <begin position="65"/>
        <end position="87"/>
    </location>
</feature>
<dbReference type="GO" id="GO:0006596">
    <property type="term" value="P:polyamine biosynthetic process"/>
    <property type="evidence" value="ECO:0007669"/>
    <property type="project" value="UniProtKB-UniRule"/>
</dbReference>
<evidence type="ECO:0000313" key="8">
    <source>
        <dbReference type="Proteomes" id="UP000069241"/>
    </source>
</evidence>
<dbReference type="GO" id="GO:0010487">
    <property type="term" value="F:thermospermine synthase activity"/>
    <property type="evidence" value="ECO:0007669"/>
    <property type="project" value="TreeGrafter"/>
</dbReference>
<dbReference type="KEGG" id="dfi:AXF13_01105"/>
<keyword evidence="8" id="KW-1185">Reference proteome</keyword>
<organism evidence="7 8">
    <name type="scientific">Desulfovibrio fairfieldensis</name>
    <dbReference type="NCBI Taxonomy" id="44742"/>
    <lineage>
        <taxon>Bacteria</taxon>
        <taxon>Pseudomonadati</taxon>
        <taxon>Thermodesulfobacteriota</taxon>
        <taxon>Desulfovibrionia</taxon>
        <taxon>Desulfovibrionales</taxon>
        <taxon>Desulfovibrionaceae</taxon>
        <taxon>Desulfovibrio</taxon>
    </lineage>
</organism>
<accession>A0A0X8JHB6</accession>
<reference evidence="8" key="1">
    <citation type="submission" date="2016-02" db="EMBL/GenBank/DDBJ databases">
        <authorList>
            <person name="Holder M.E."/>
            <person name="Ajami N.J."/>
            <person name="Petrosino J.F."/>
        </authorList>
    </citation>
    <scope>NUCLEOTIDE SEQUENCE [LARGE SCALE GENOMIC DNA]</scope>
    <source>
        <strain evidence="8">CCUG 45958</strain>
    </source>
</reference>
<feature type="active site" description="Proton acceptor" evidence="4">
    <location>
        <position position="365"/>
    </location>
</feature>
<dbReference type="CDD" id="cd02440">
    <property type="entry name" value="AdoMet_MTases"/>
    <property type="match status" value="1"/>
</dbReference>
<proteinExistence type="inferred from homology"/>
<feature type="transmembrane region" description="Helical" evidence="5">
    <location>
        <begin position="99"/>
        <end position="121"/>
    </location>
</feature>
<feature type="transmembrane region" description="Helical" evidence="5">
    <location>
        <begin position="31"/>
        <end position="53"/>
    </location>
</feature>
<gene>
    <name evidence="7" type="ORF">AXF13_01105</name>
</gene>
<dbReference type="NCBIfam" id="NF037959">
    <property type="entry name" value="MFS_SpdSyn"/>
    <property type="match status" value="1"/>
</dbReference>
<dbReference type="Proteomes" id="UP000069241">
    <property type="component" value="Chromosome"/>
</dbReference>
<keyword evidence="3 4" id="KW-0620">Polyamine biosynthesis</keyword>
<keyword evidence="5" id="KW-1133">Transmembrane helix</keyword>
<feature type="domain" description="PABS" evidence="6">
    <location>
        <begin position="317"/>
        <end position="448"/>
    </location>
</feature>
<dbReference type="STRING" id="44742.AXF13_01105"/>
<name>A0A0X8JHB6_9BACT</name>
<dbReference type="PROSITE" id="PS51006">
    <property type="entry name" value="PABS_2"/>
    <property type="match status" value="1"/>
</dbReference>
<keyword evidence="2 4" id="KW-0808">Transferase</keyword>
<dbReference type="SUPFAM" id="SSF103473">
    <property type="entry name" value="MFS general substrate transporter"/>
    <property type="match status" value="1"/>
</dbReference>
<evidence type="ECO:0000256" key="4">
    <source>
        <dbReference type="PROSITE-ProRule" id="PRU00354"/>
    </source>
</evidence>
<evidence type="ECO:0000256" key="2">
    <source>
        <dbReference type="ARBA" id="ARBA00022679"/>
    </source>
</evidence>
<dbReference type="SUPFAM" id="SSF53335">
    <property type="entry name" value="S-adenosyl-L-methionine-dependent methyltransferases"/>
    <property type="match status" value="1"/>
</dbReference>
<feature type="transmembrane region" description="Helical" evidence="5">
    <location>
        <begin position="142"/>
        <end position="164"/>
    </location>
</feature>
<evidence type="ECO:0000313" key="7">
    <source>
        <dbReference type="EMBL" id="AMD88824.1"/>
    </source>
</evidence>
<protein>
    <submittedName>
        <fullName evidence="7">Spermine synthase</fullName>
    </submittedName>
</protein>
<keyword evidence="5" id="KW-0812">Transmembrane</keyword>
<dbReference type="PANTHER" id="PTHR43317:SF1">
    <property type="entry name" value="THERMOSPERMINE SYNTHASE ACAULIS5"/>
    <property type="match status" value="1"/>
</dbReference>
<sequence>MLELTVFLSGALVMVLEMVGGRVLAPHVGTSAIVWTSLIGVVLACLALGAWAGGRFADKTLSRRGLGQALAGAGLGCALTAFCHTALGAGVTQAVGNLYLAAVAAALGIFALPAFFFGMITPYVIRLRIADVDTAGATVGRLYALSTAGSILGTFLGGFVLISFFGSTVILWGVALCMLLLSLCNAPARPWPRLLLLILCILLAWQDGLYGQWLAEKGGVRLVESPYNSIRIMEGVDRARDGRAVRLMATDPGYSQSGMLLDAPDELYFDYTRFYALGPRHVPGARKVLMLGGGGYSVPKWLLSGKSGLDAARLRLTVVELDPAMTASSRRWFGLRDDARLTVRHEDARAFLNRQNERYDLVFVDVFNSHYSVPFQMGTVEAARALRRAVAPGGALLMNVISAVEGPDGRLFRGICHALAAAFAEVRVYCVGRPDRPGEVQNLMLLAFPEAVPDAAPPAADAAAGATDPPAPETDAMLAVRYAGVIPADIPALTDDFAPVERYALMLLRQ</sequence>
<evidence type="ECO:0000256" key="3">
    <source>
        <dbReference type="ARBA" id="ARBA00023115"/>
    </source>
</evidence>
<evidence type="ECO:0000256" key="5">
    <source>
        <dbReference type="SAM" id="Phobius"/>
    </source>
</evidence>
<dbReference type="InterPro" id="IPR030374">
    <property type="entry name" value="PABS"/>
</dbReference>
<dbReference type="PANTHER" id="PTHR43317">
    <property type="entry name" value="THERMOSPERMINE SYNTHASE ACAULIS5"/>
    <property type="match status" value="1"/>
</dbReference>